<proteinExistence type="predicted"/>
<dbReference type="EMBL" id="VBAJ01000179">
    <property type="protein sequence ID" value="TMJ07438.1"/>
    <property type="molecule type" value="Genomic_DNA"/>
</dbReference>
<organism evidence="1 4">
    <name type="scientific">Candidatus Segetimicrobium genomatis</name>
    <dbReference type="NCBI Taxonomy" id="2569760"/>
    <lineage>
        <taxon>Bacteria</taxon>
        <taxon>Bacillati</taxon>
        <taxon>Candidatus Sysuimicrobiota</taxon>
        <taxon>Candidatus Sysuimicrobiia</taxon>
        <taxon>Candidatus Sysuimicrobiales</taxon>
        <taxon>Candidatus Segetimicrobiaceae</taxon>
        <taxon>Candidatus Segetimicrobium</taxon>
    </lineage>
</organism>
<dbReference type="Proteomes" id="UP000315217">
    <property type="component" value="Unassembled WGS sequence"/>
</dbReference>
<accession>A0A537LHF0</accession>
<comment type="caution">
    <text evidence="1">The sequence shown here is derived from an EMBL/GenBank/DDBJ whole genome shotgun (WGS) entry which is preliminary data.</text>
</comment>
<reference evidence="3 4" key="1">
    <citation type="journal article" date="2019" name="Nat. Microbiol.">
        <title>Mediterranean grassland soil C-N compound turnover is dependent on rainfall and depth, and is mediated by genomically divergent microorganisms.</title>
        <authorList>
            <person name="Diamond S."/>
            <person name="Andeer P.F."/>
            <person name="Li Z."/>
            <person name="Crits-Christoph A."/>
            <person name="Burstein D."/>
            <person name="Anantharaman K."/>
            <person name="Lane K.R."/>
            <person name="Thomas B.C."/>
            <person name="Pan C."/>
            <person name="Northen T.R."/>
            <person name="Banfield J.F."/>
        </authorList>
    </citation>
    <scope>NUCLEOTIDE SEQUENCE [LARGE SCALE GENOMIC DNA]</scope>
    <source>
        <strain evidence="2">NP_1</strain>
        <strain evidence="1">NP_2</strain>
    </source>
</reference>
<dbReference type="AlphaFoldDB" id="A0A537LHF0"/>
<evidence type="ECO:0000313" key="2">
    <source>
        <dbReference type="EMBL" id="TMJ08573.1"/>
    </source>
</evidence>
<sequence>MKPRAAIPFLLAASVVVSLWVAGPFGIFGFIVRSPIILMNDLIAIVRQALITTSISSIAQTAPPVSTSALAASLQVTPPSPLPGTEPILDPLQNAVNPVVDSADNALTPVTDPVENAVKPVTGPVEKALDPVKDAIGSAGGDTPDIGGAVHDVKDTLGGIGLP</sequence>
<protein>
    <submittedName>
        <fullName evidence="1">Uncharacterized protein</fullName>
    </submittedName>
</protein>
<name>A0A537LHF0_9BACT</name>
<dbReference type="Proteomes" id="UP000318661">
    <property type="component" value="Unassembled WGS sequence"/>
</dbReference>
<evidence type="ECO:0000313" key="3">
    <source>
        <dbReference type="Proteomes" id="UP000315217"/>
    </source>
</evidence>
<gene>
    <name evidence="2" type="ORF">E6G98_11895</name>
    <name evidence="1" type="ORF">E6G99_06730</name>
</gene>
<evidence type="ECO:0000313" key="1">
    <source>
        <dbReference type="EMBL" id="TMJ07438.1"/>
    </source>
</evidence>
<evidence type="ECO:0000313" key="4">
    <source>
        <dbReference type="Proteomes" id="UP000318661"/>
    </source>
</evidence>
<dbReference type="EMBL" id="VBAI01000187">
    <property type="protein sequence ID" value="TMJ08573.1"/>
    <property type="molecule type" value="Genomic_DNA"/>
</dbReference>